<organism evidence="1">
    <name type="scientific">Amphimedon queenslandica</name>
    <name type="common">Sponge</name>
    <dbReference type="NCBI Taxonomy" id="400682"/>
    <lineage>
        <taxon>Eukaryota</taxon>
        <taxon>Metazoa</taxon>
        <taxon>Porifera</taxon>
        <taxon>Demospongiae</taxon>
        <taxon>Heteroscleromorpha</taxon>
        <taxon>Haplosclerida</taxon>
        <taxon>Niphatidae</taxon>
        <taxon>Amphimedon</taxon>
    </lineage>
</organism>
<dbReference type="InParanoid" id="A0A1X7VHM4"/>
<sequence>MGYTSVAYHPYHLVNPSPWALCNGRNQEDWEGKLTNPSWQKPARMGPSFWELKHLSTRREKSSEMP</sequence>
<reference evidence="1" key="1">
    <citation type="submission" date="2017-05" db="UniProtKB">
        <authorList>
            <consortium name="EnsemblMetazoa"/>
        </authorList>
    </citation>
    <scope>IDENTIFICATION</scope>
</reference>
<dbReference type="EnsemblMetazoa" id="Aqu2.1.39816_001">
    <property type="protein sequence ID" value="Aqu2.1.39816_001"/>
    <property type="gene ID" value="Aqu2.1.39816"/>
</dbReference>
<accession>A0A1X7VHM4</accession>
<dbReference type="AlphaFoldDB" id="A0A1X7VHM4"/>
<evidence type="ECO:0000313" key="1">
    <source>
        <dbReference type="EnsemblMetazoa" id="Aqu2.1.39816_001"/>
    </source>
</evidence>
<proteinExistence type="predicted"/>
<protein>
    <submittedName>
        <fullName evidence="1">Uncharacterized protein</fullName>
    </submittedName>
</protein>
<name>A0A1X7VHM4_AMPQE</name>